<gene>
    <name evidence="2" type="ORF">A5771_10800</name>
</gene>
<keyword evidence="1" id="KW-1133">Transmembrane helix</keyword>
<evidence type="ECO:0000313" key="2">
    <source>
        <dbReference type="EMBL" id="OBG05240.1"/>
    </source>
</evidence>
<feature type="transmembrane region" description="Helical" evidence="1">
    <location>
        <begin position="12"/>
        <end position="34"/>
    </location>
</feature>
<evidence type="ECO:0000313" key="3">
    <source>
        <dbReference type="Proteomes" id="UP000093985"/>
    </source>
</evidence>
<dbReference type="Proteomes" id="UP000093985">
    <property type="component" value="Unassembled WGS sequence"/>
</dbReference>
<proteinExistence type="predicted"/>
<comment type="caution">
    <text evidence="2">The sequence shown here is derived from an EMBL/GenBank/DDBJ whole genome shotgun (WGS) entry which is preliminary data.</text>
</comment>
<keyword evidence="1" id="KW-0472">Membrane</keyword>
<sequence length="69" mass="7081">MHKAALANTGEAVMLTVGLSIYAALTLASIAVAIDSAHRRRRRRAICASVMVGVLTLGGLVAAIYSSVA</sequence>
<evidence type="ECO:0000256" key="1">
    <source>
        <dbReference type="SAM" id="Phobius"/>
    </source>
</evidence>
<name>A0A1A2EGZ7_MYCSD</name>
<organism evidence="2 3">
    <name type="scientific">Mycolicibacter sinensis (strain JDM601)</name>
    <name type="common">Mycobacterium sinense</name>
    <dbReference type="NCBI Taxonomy" id="875328"/>
    <lineage>
        <taxon>Bacteria</taxon>
        <taxon>Bacillati</taxon>
        <taxon>Actinomycetota</taxon>
        <taxon>Actinomycetes</taxon>
        <taxon>Mycobacteriales</taxon>
        <taxon>Mycobacteriaceae</taxon>
        <taxon>Mycolicibacter</taxon>
    </lineage>
</organism>
<accession>A0A1A2EGZ7</accession>
<dbReference type="AlphaFoldDB" id="A0A1A2EGZ7"/>
<keyword evidence="1" id="KW-0812">Transmembrane</keyword>
<dbReference type="RefSeq" id="WP_064855519.1">
    <property type="nucleotide sequence ID" value="NZ_LZIM01000042.1"/>
</dbReference>
<feature type="transmembrane region" description="Helical" evidence="1">
    <location>
        <begin position="46"/>
        <end position="68"/>
    </location>
</feature>
<dbReference type="EMBL" id="LZIN01000061">
    <property type="protein sequence ID" value="OBG05240.1"/>
    <property type="molecule type" value="Genomic_DNA"/>
</dbReference>
<protein>
    <recommendedName>
        <fullName evidence="4">Transmembrane protein</fullName>
    </recommendedName>
</protein>
<evidence type="ECO:0008006" key="4">
    <source>
        <dbReference type="Google" id="ProtNLM"/>
    </source>
</evidence>
<reference evidence="3" key="1">
    <citation type="submission" date="2016-06" db="EMBL/GenBank/DDBJ databases">
        <authorList>
            <person name="Sutton G."/>
            <person name="Brinkac L."/>
            <person name="Sanka R."/>
            <person name="Adams M."/>
            <person name="Lau E."/>
            <person name="Mehaffy C."/>
            <person name="Tameris M."/>
            <person name="Hatherill M."/>
            <person name="Hanekom W."/>
            <person name="Mahomed H."/>
            <person name="Mcshane H."/>
        </authorList>
    </citation>
    <scope>NUCLEOTIDE SEQUENCE [LARGE SCALE GENOMIC DNA]</scope>
    <source>
        <strain evidence="3">852014-51077_SCH5608930-a</strain>
    </source>
</reference>